<dbReference type="Pfam" id="PF13411">
    <property type="entry name" value="MerR_1"/>
    <property type="match status" value="1"/>
</dbReference>
<name>A0A316TEG5_9ACTN</name>
<dbReference type="InterPro" id="IPR047057">
    <property type="entry name" value="MerR_fam"/>
</dbReference>
<feature type="domain" description="HTH merR-type" evidence="2">
    <location>
        <begin position="7"/>
        <end position="73"/>
    </location>
</feature>
<gene>
    <name evidence="3" type="ORF">DJ010_13700</name>
</gene>
<dbReference type="Gene3D" id="1.10.1660.10">
    <property type="match status" value="1"/>
</dbReference>
<dbReference type="GO" id="GO:0003677">
    <property type="term" value="F:DNA binding"/>
    <property type="evidence" value="ECO:0007669"/>
    <property type="project" value="UniProtKB-KW"/>
</dbReference>
<accession>A0A316TEG5</accession>
<dbReference type="Proteomes" id="UP000245507">
    <property type="component" value="Unassembled WGS sequence"/>
</dbReference>
<dbReference type="SUPFAM" id="SSF46955">
    <property type="entry name" value="Putative DNA-binding domain"/>
    <property type="match status" value="1"/>
</dbReference>
<dbReference type="AlphaFoldDB" id="A0A316TEG5"/>
<dbReference type="RefSeq" id="WP_109694681.1">
    <property type="nucleotide sequence ID" value="NZ_QGDD01000006.1"/>
</dbReference>
<evidence type="ECO:0000313" key="4">
    <source>
        <dbReference type="Proteomes" id="UP000245507"/>
    </source>
</evidence>
<dbReference type="InterPro" id="IPR000551">
    <property type="entry name" value="MerR-type_HTH_dom"/>
</dbReference>
<proteinExistence type="predicted"/>
<dbReference type="GO" id="GO:0003700">
    <property type="term" value="F:DNA-binding transcription factor activity"/>
    <property type="evidence" value="ECO:0007669"/>
    <property type="project" value="InterPro"/>
</dbReference>
<dbReference type="PROSITE" id="PS50937">
    <property type="entry name" value="HTH_MERR_2"/>
    <property type="match status" value="1"/>
</dbReference>
<dbReference type="EMBL" id="QGDD01000006">
    <property type="protein sequence ID" value="PWN02178.1"/>
    <property type="molecule type" value="Genomic_DNA"/>
</dbReference>
<reference evidence="3 4" key="1">
    <citation type="submission" date="2018-05" db="EMBL/GenBank/DDBJ databases">
        <title>Nocardioides silvaticus genome.</title>
        <authorList>
            <person name="Li C."/>
            <person name="Wang G."/>
        </authorList>
    </citation>
    <scope>NUCLEOTIDE SEQUENCE [LARGE SCALE GENOMIC DNA]</scope>
    <source>
        <strain evidence="3 4">CCTCC AB 2018079</strain>
    </source>
</reference>
<keyword evidence="4" id="KW-1185">Reference proteome</keyword>
<evidence type="ECO:0000259" key="2">
    <source>
        <dbReference type="PROSITE" id="PS50937"/>
    </source>
</evidence>
<organism evidence="3 4">
    <name type="scientific">Nocardioides silvaticus</name>
    <dbReference type="NCBI Taxonomy" id="2201891"/>
    <lineage>
        <taxon>Bacteria</taxon>
        <taxon>Bacillati</taxon>
        <taxon>Actinomycetota</taxon>
        <taxon>Actinomycetes</taxon>
        <taxon>Propionibacteriales</taxon>
        <taxon>Nocardioidaceae</taxon>
        <taxon>Nocardioides</taxon>
    </lineage>
</organism>
<dbReference type="SMART" id="SM00422">
    <property type="entry name" value="HTH_MERR"/>
    <property type="match status" value="1"/>
</dbReference>
<dbReference type="Pfam" id="PF10069">
    <property type="entry name" value="DICT"/>
    <property type="match status" value="1"/>
</dbReference>
<keyword evidence="1" id="KW-0238">DNA-binding</keyword>
<evidence type="ECO:0000256" key="1">
    <source>
        <dbReference type="ARBA" id="ARBA00023125"/>
    </source>
</evidence>
<dbReference type="OrthoDB" id="9800334at2"/>
<evidence type="ECO:0000313" key="3">
    <source>
        <dbReference type="EMBL" id="PWN02178.1"/>
    </source>
</evidence>
<dbReference type="PANTHER" id="PTHR30204:SF93">
    <property type="entry name" value="HTH MERR-TYPE DOMAIN-CONTAINING PROTEIN"/>
    <property type="match status" value="1"/>
</dbReference>
<dbReference type="InterPro" id="IPR019278">
    <property type="entry name" value="DICT_dom"/>
</dbReference>
<dbReference type="InterPro" id="IPR009061">
    <property type="entry name" value="DNA-bd_dom_put_sf"/>
</dbReference>
<comment type="caution">
    <text evidence="3">The sequence shown here is derived from an EMBL/GenBank/DDBJ whole genome shotgun (WGS) entry which is preliminary data.</text>
</comment>
<dbReference type="PANTHER" id="PTHR30204">
    <property type="entry name" value="REDOX-CYCLING DRUG-SENSING TRANSCRIPTIONAL ACTIVATOR SOXR"/>
    <property type="match status" value="1"/>
</dbReference>
<sequence>MSPGSAALTIGELAVRTGVPTATLRSWEARYGFPRPARPGGGHRRYSESDVDAVLEVLRRRQEGVSLRAALRDVTPQPYPSRSVYAELRRRHPQLVPQVLSKRSLVALSRAIEDECCARAAQPVLFGGFQHEKHLRDSLARWDELARTARATVAFARLSDPAGPVDLLGRRSGRVVAVDLPVEAPLNREWLVVCDAADLPACMTAVEMPGRERAVDGSRRFEVLWSVDPQIVRAAGRVAASLADQYAPGWRPADLVLAVDDPPRASADLDRAAGLFNRMLGYLEASDR</sequence>
<protein>
    <recommendedName>
        <fullName evidence="2">HTH merR-type domain-containing protein</fullName>
    </recommendedName>
</protein>